<dbReference type="NCBIfam" id="TIGR00797">
    <property type="entry name" value="matE"/>
    <property type="match status" value="1"/>
</dbReference>
<accession>A0ABV1JB95</accession>
<evidence type="ECO:0000256" key="12">
    <source>
        <dbReference type="ARBA" id="ARBA00031636"/>
    </source>
</evidence>
<feature type="transmembrane region" description="Helical" evidence="13">
    <location>
        <begin position="134"/>
        <end position="154"/>
    </location>
</feature>
<evidence type="ECO:0000256" key="2">
    <source>
        <dbReference type="ARBA" id="ARBA00004651"/>
    </source>
</evidence>
<keyword evidence="5" id="KW-0813">Transport</keyword>
<dbReference type="PANTHER" id="PTHR43298">
    <property type="entry name" value="MULTIDRUG RESISTANCE PROTEIN NORM-RELATED"/>
    <property type="match status" value="1"/>
</dbReference>
<evidence type="ECO:0000256" key="11">
    <source>
        <dbReference type="ARBA" id="ARBA00023136"/>
    </source>
</evidence>
<evidence type="ECO:0000256" key="5">
    <source>
        <dbReference type="ARBA" id="ARBA00022448"/>
    </source>
</evidence>
<feature type="transmembrane region" description="Helical" evidence="13">
    <location>
        <begin position="389"/>
        <end position="409"/>
    </location>
</feature>
<evidence type="ECO:0000313" key="15">
    <source>
        <dbReference type="Proteomes" id="UP001487305"/>
    </source>
</evidence>
<proteinExistence type="inferred from homology"/>
<comment type="subcellular location">
    <subcellularLocation>
        <location evidence="2">Cell membrane</location>
        <topology evidence="2">Multi-pass membrane protein</topology>
    </subcellularLocation>
</comment>
<protein>
    <recommendedName>
        <fullName evidence="4">Probable multidrug resistance protein NorM</fullName>
    </recommendedName>
    <alternativeName>
        <fullName evidence="12">Multidrug-efflux transporter</fullName>
    </alternativeName>
</protein>
<dbReference type="PANTHER" id="PTHR43298:SF2">
    <property type="entry name" value="FMN_FAD EXPORTER YEEO-RELATED"/>
    <property type="match status" value="1"/>
</dbReference>
<feature type="transmembrane region" description="Helical" evidence="13">
    <location>
        <begin position="193"/>
        <end position="216"/>
    </location>
</feature>
<evidence type="ECO:0000313" key="14">
    <source>
        <dbReference type="EMBL" id="MEQ3361611.1"/>
    </source>
</evidence>
<feature type="transmembrane region" description="Helical" evidence="13">
    <location>
        <begin position="96"/>
        <end position="122"/>
    </location>
</feature>
<dbReference type="InterPro" id="IPR050222">
    <property type="entry name" value="MATE_MdtK"/>
</dbReference>
<dbReference type="InterPro" id="IPR048279">
    <property type="entry name" value="MdtK-like"/>
</dbReference>
<sequence>MKTKEQDFTRGSVIKQLAAFTLPLFAANILQYCYQAADMIIVGQVMGNTGIVAIGTASMISFCVNAFAIGVTAGGTVAIAKRRGAGDEAGQRTASAAVFALAAACSLVVAAGGLAFAPLLFAALNVPASSFGDAVSYTAIVCSGSVFTFGYNAACSLLRGVGDSRGPLAFVAAATVANIVLDLAFVMGLGWGVAGAACATVIAQALSCVLAARYLIGRYPSARPRFESVRVLFSELAAVLEVGIPSAFQMVVVNVSYLLVTGMLNAYGTEVAAASGIGLKISTLSGLPCWAIGQAVTAMTSQNAGARKPGRMREVVLASCGVSVAVIAVIAIATQVFACDLAWLFGASDAATVEIAVLYLRITCSFNAVFYALMYCFDSFALGSGAPRLALVNSLFDAVVIRFGLAWLLGWVLGFGFAGIYVAQALSPVIPTLIGVTYFVRGTWAKEAR</sequence>
<comment type="caution">
    <text evidence="14">The sequence shown here is derived from an EMBL/GenBank/DDBJ whole genome shotgun (WGS) entry which is preliminary data.</text>
</comment>
<feature type="transmembrane region" description="Helical" evidence="13">
    <location>
        <begin position="166"/>
        <end position="187"/>
    </location>
</feature>
<evidence type="ECO:0000256" key="9">
    <source>
        <dbReference type="ARBA" id="ARBA00022989"/>
    </source>
</evidence>
<feature type="transmembrane region" description="Helical" evidence="13">
    <location>
        <begin position="314"/>
        <end position="338"/>
    </location>
</feature>
<name>A0ABV1JB95_9ACTN</name>
<evidence type="ECO:0000256" key="8">
    <source>
        <dbReference type="ARBA" id="ARBA00022692"/>
    </source>
</evidence>
<feature type="transmembrane region" description="Helical" evidence="13">
    <location>
        <begin position="50"/>
        <end position="75"/>
    </location>
</feature>
<evidence type="ECO:0000256" key="3">
    <source>
        <dbReference type="ARBA" id="ARBA00010199"/>
    </source>
</evidence>
<keyword evidence="15" id="KW-1185">Reference proteome</keyword>
<keyword evidence="8 13" id="KW-0812">Transmembrane</keyword>
<dbReference type="Proteomes" id="UP001487305">
    <property type="component" value="Unassembled WGS sequence"/>
</dbReference>
<evidence type="ECO:0000256" key="4">
    <source>
        <dbReference type="ARBA" id="ARBA00020268"/>
    </source>
</evidence>
<feature type="transmembrane region" description="Helical" evidence="13">
    <location>
        <begin position="358"/>
        <end position="377"/>
    </location>
</feature>
<evidence type="ECO:0000256" key="7">
    <source>
        <dbReference type="ARBA" id="ARBA00022475"/>
    </source>
</evidence>
<keyword evidence="10" id="KW-0406">Ion transport</keyword>
<feature type="transmembrane region" description="Helical" evidence="13">
    <location>
        <begin position="415"/>
        <end position="440"/>
    </location>
</feature>
<dbReference type="Pfam" id="PF01554">
    <property type="entry name" value="MatE"/>
    <property type="match status" value="2"/>
</dbReference>
<dbReference type="PIRSF" id="PIRSF006603">
    <property type="entry name" value="DinF"/>
    <property type="match status" value="1"/>
</dbReference>
<evidence type="ECO:0000256" key="10">
    <source>
        <dbReference type="ARBA" id="ARBA00023065"/>
    </source>
</evidence>
<comment type="similarity">
    <text evidence="3">Belongs to the multi antimicrobial extrusion (MATE) (TC 2.A.66.1) family.</text>
</comment>
<reference evidence="14 15" key="1">
    <citation type="submission" date="2024-04" db="EMBL/GenBank/DDBJ databases">
        <title>Human intestinal bacterial collection.</title>
        <authorList>
            <person name="Pauvert C."/>
            <person name="Hitch T.C.A."/>
            <person name="Clavel T."/>
        </authorList>
    </citation>
    <scope>NUCLEOTIDE SEQUENCE [LARGE SCALE GENOMIC DNA]</scope>
    <source>
        <strain evidence="14 15">CLA-KB-H42</strain>
    </source>
</reference>
<dbReference type="EMBL" id="JBBNOP010000001">
    <property type="protein sequence ID" value="MEQ3361611.1"/>
    <property type="molecule type" value="Genomic_DNA"/>
</dbReference>
<organism evidence="14 15">
    <name type="scientific">Raoultibacter massiliensis</name>
    <dbReference type="NCBI Taxonomy" id="1852371"/>
    <lineage>
        <taxon>Bacteria</taxon>
        <taxon>Bacillati</taxon>
        <taxon>Actinomycetota</taxon>
        <taxon>Coriobacteriia</taxon>
        <taxon>Eggerthellales</taxon>
        <taxon>Eggerthellaceae</taxon>
        <taxon>Raoultibacter</taxon>
    </lineage>
</organism>
<gene>
    <name evidence="14" type="ORF">AAA083_01330</name>
</gene>
<evidence type="ECO:0000256" key="6">
    <source>
        <dbReference type="ARBA" id="ARBA00022449"/>
    </source>
</evidence>
<keyword evidence="7" id="KW-1003">Cell membrane</keyword>
<dbReference type="RefSeq" id="WP_349227046.1">
    <property type="nucleotide sequence ID" value="NZ_JBBNOP010000001.1"/>
</dbReference>
<evidence type="ECO:0000256" key="13">
    <source>
        <dbReference type="SAM" id="Phobius"/>
    </source>
</evidence>
<keyword evidence="9 13" id="KW-1133">Transmembrane helix</keyword>
<keyword evidence="6" id="KW-0050">Antiport</keyword>
<dbReference type="CDD" id="cd13138">
    <property type="entry name" value="MATE_yoeA_like"/>
    <property type="match status" value="1"/>
</dbReference>
<comment type="function">
    <text evidence="1">Multidrug efflux pump.</text>
</comment>
<dbReference type="InterPro" id="IPR002528">
    <property type="entry name" value="MATE_fam"/>
</dbReference>
<evidence type="ECO:0000256" key="1">
    <source>
        <dbReference type="ARBA" id="ARBA00003408"/>
    </source>
</evidence>
<keyword evidence="11 13" id="KW-0472">Membrane</keyword>